<reference evidence="2 3" key="1">
    <citation type="submission" date="2017-01" db="EMBL/GenBank/DDBJ databases">
        <title>Genome analysis of Paenibacillus selenitrireducens ES3-24.</title>
        <authorList>
            <person name="Xu D."/>
            <person name="Yao R."/>
            <person name="Zheng S."/>
        </authorList>
    </citation>
    <scope>NUCLEOTIDE SEQUENCE [LARGE SCALE GENOMIC DNA]</scope>
    <source>
        <strain evidence="2 3">ES3-24</strain>
    </source>
</reference>
<dbReference type="InterPro" id="IPR034660">
    <property type="entry name" value="DinB/YfiT-like"/>
</dbReference>
<dbReference type="SUPFAM" id="SSF109854">
    <property type="entry name" value="DinB/YfiT-like putative metalloenzymes"/>
    <property type="match status" value="1"/>
</dbReference>
<feature type="domain" description="DinB-like" evidence="1">
    <location>
        <begin position="20"/>
        <end position="97"/>
    </location>
</feature>
<dbReference type="EMBL" id="MSZX01000001">
    <property type="protein sequence ID" value="OPA81029.1"/>
    <property type="molecule type" value="Genomic_DNA"/>
</dbReference>
<comment type="caution">
    <text evidence="2">The sequence shown here is derived from an EMBL/GenBank/DDBJ whole genome shotgun (WGS) entry which is preliminary data.</text>
</comment>
<name>A0A1T2XMD1_9BACL</name>
<evidence type="ECO:0000313" key="2">
    <source>
        <dbReference type="EMBL" id="OPA81029.1"/>
    </source>
</evidence>
<protein>
    <recommendedName>
        <fullName evidence="1">DinB-like domain-containing protein</fullName>
    </recommendedName>
</protein>
<keyword evidence="3" id="KW-1185">Reference proteome</keyword>
<sequence>MCPSTISSIQAQSQTESLRITPYNQDIWVETQQYVVAPPEDVIGLWISLNQSIVRVVSNLPAASLSRDCQLPDGTRVTLEWLIQDYVEHMEHHLEQIFADVA</sequence>
<dbReference type="InterPro" id="IPR024775">
    <property type="entry name" value="DinB-like"/>
</dbReference>
<evidence type="ECO:0000313" key="3">
    <source>
        <dbReference type="Proteomes" id="UP000190188"/>
    </source>
</evidence>
<evidence type="ECO:0000259" key="1">
    <source>
        <dbReference type="Pfam" id="PF12867"/>
    </source>
</evidence>
<accession>A0A1T2XMD1</accession>
<organism evidence="2 3">
    <name type="scientific">Paenibacillus selenitireducens</name>
    <dbReference type="NCBI Taxonomy" id="1324314"/>
    <lineage>
        <taxon>Bacteria</taxon>
        <taxon>Bacillati</taxon>
        <taxon>Bacillota</taxon>
        <taxon>Bacilli</taxon>
        <taxon>Bacillales</taxon>
        <taxon>Paenibacillaceae</taxon>
        <taxon>Paenibacillus</taxon>
    </lineage>
</organism>
<proteinExistence type="predicted"/>
<dbReference type="AlphaFoldDB" id="A0A1T2XMD1"/>
<gene>
    <name evidence="2" type="ORF">BVG16_01405</name>
</gene>
<dbReference type="Gene3D" id="1.20.120.450">
    <property type="entry name" value="dinb family like domain"/>
    <property type="match status" value="1"/>
</dbReference>
<dbReference type="STRING" id="1324314.BVG16_01405"/>
<dbReference type="Proteomes" id="UP000190188">
    <property type="component" value="Unassembled WGS sequence"/>
</dbReference>
<dbReference type="Pfam" id="PF12867">
    <property type="entry name" value="DinB_2"/>
    <property type="match status" value="1"/>
</dbReference>